<organism evidence="5 6">
    <name type="scientific">Candidatus Segetimicrobium genomatis</name>
    <dbReference type="NCBI Taxonomy" id="2569760"/>
    <lineage>
        <taxon>Bacteria</taxon>
        <taxon>Bacillati</taxon>
        <taxon>Candidatus Sysuimicrobiota</taxon>
        <taxon>Candidatus Sysuimicrobiia</taxon>
        <taxon>Candidatus Sysuimicrobiales</taxon>
        <taxon>Candidatus Segetimicrobiaceae</taxon>
        <taxon>Candidatus Segetimicrobium</taxon>
    </lineage>
</organism>
<evidence type="ECO:0000256" key="1">
    <source>
        <dbReference type="ARBA" id="ARBA00005568"/>
    </source>
</evidence>
<dbReference type="InterPro" id="IPR050251">
    <property type="entry name" value="HpcH-HpaI_aldolase"/>
</dbReference>
<dbReference type="PANTHER" id="PTHR30502:SF0">
    <property type="entry name" value="PHOSPHOENOLPYRUVATE CARBOXYLASE FAMILY PROTEIN"/>
    <property type="match status" value="1"/>
</dbReference>
<dbReference type="Gene3D" id="3.20.20.60">
    <property type="entry name" value="Phosphoenolpyruvate-binding domains"/>
    <property type="match status" value="1"/>
</dbReference>
<dbReference type="GO" id="GO:0005737">
    <property type="term" value="C:cytoplasm"/>
    <property type="evidence" value="ECO:0007669"/>
    <property type="project" value="TreeGrafter"/>
</dbReference>
<evidence type="ECO:0000259" key="4">
    <source>
        <dbReference type="Pfam" id="PF03328"/>
    </source>
</evidence>
<protein>
    <recommendedName>
        <fullName evidence="4">HpcH/HpaI aldolase/citrate lyase domain-containing protein</fullName>
    </recommendedName>
</protein>
<gene>
    <name evidence="5" type="ORF">E6H00_07630</name>
</gene>
<proteinExistence type="inferred from homology"/>
<dbReference type="GO" id="GO:0046872">
    <property type="term" value="F:metal ion binding"/>
    <property type="evidence" value="ECO:0007669"/>
    <property type="project" value="UniProtKB-KW"/>
</dbReference>
<evidence type="ECO:0000313" key="5">
    <source>
        <dbReference type="EMBL" id="TMI90057.1"/>
    </source>
</evidence>
<evidence type="ECO:0000313" key="6">
    <source>
        <dbReference type="Proteomes" id="UP000318509"/>
    </source>
</evidence>
<feature type="domain" description="HpcH/HpaI aldolase/citrate lyase" evidence="4">
    <location>
        <begin position="21"/>
        <end position="231"/>
    </location>
</feature>
<dbReference type="InterPro" id="IPR015813">
    <property type="entry name" value="Pyrv/PenolPyrv_kinase-like_dom"/>
</dbReference>
<keyword evidence="3" id="KW-0456">Lyase</keyword>
<accession>A0A537K2Q6</accession>
<evidence type="ECO:0000256" key="2">
    <source>
        <dbReference type="ARBA" id="ARBA00022723"/>
    </source>
</evidence>
<evidence type="ECO:0000256" key="3">
    <source>
        <dbReference type="ARBA" id="ARBA00023239"/>
    </source>
</evidence>
<sequence length="269" mass="28023">MTATSLKERLKRGEPVLGTIMPLPSPEVAEIAGLAGYDFLLLDMEHGPLTPHALEGLVRACRAVNVPALARVPEDHPKTILRALDVGCVGVMVPQVESPQQAAAAVAATKYAPAGTRSLAGATAAAWWGKVPLPDHVKASNAATINVLQIETRRGLEAVEAIARTPGVDVLFVGPSDLSQSLGHPGAVSHPDVQTAIRKIFNAGREAGVPVGILALTPDDLRTYRALGATMFMDSLPRLLLRACQGQLQGMREAAAAHGVGSAPSSGDR</sequence>
<dbReference type="Pfam" id="PF03328">
    <property type="entry name" value="HpcH_HpaI"/>
    <property type="match status" value="1"/>
</dbReference>
<dbReference type="GO" id="GO:0016832">
    <property type="term" value="F:aldehyde-lyase activity"/>
    <property type="evidence" value="ECO:0007669"/>
    <property type="project" value="TreeGrafter"/>
</dbReference>
<reference evidence="5 6" key="1">
    <citation type="journal article" date="2019" name="Nat. Microbiol.">
        <title>Mediterranean grassland soil C-N compound turnover is dependent on rainfall and depth, and is mediated by genomically divergent microorganisms.</title>
        <authorList>
            <person name="Diamond S."/>
            <person name="Andeer P.F."/>
            <person name="Li Z."/>
            <person name="Crits-Christoph A."/>
            <person name="Burstein D."/>
            <person name="Anantharaman K."/>
            <person name="Lane K.R."/>
            <person name="Thomas B.C."/>
            <person name="Pan C."/>
            <person name="Northen T.R."/>
            <person name="Banfield J.F."/>
        </authorList>
    </citation>
    <scope>NUCLEOTIDE SEQUENCE [LARGE SCALE GENOMIC DNA]</scope>
    <source>
        <strain evidence="5">NP_3</strain>
    </source>
</reference>
<dbReference type="InterPro" id="IPR040442">
    <property type="entry name" value="Pyrv_kinase-like_dom_sf"/>
</dbReference>
<dbReference type="SUPFAM" id="SSF51621">
    <property type="entry name" value="Phosphoenolpyruvate/pyruvate domain"/>
    <property type="match status" value="1"/>
</dbReference>
<keyword evidence="2" id="KW-0479">Metal-binding</keyword>
<comment type="similarity">
    <text evidence="1">Belongs to the HpcH/HpaI aldolase family.</text>
</comment>
<name>A0A537K2Q6_9BACT</name>
<dbReference type="Proteomes" id="UP000318509">
    <property type="component" value="Unassembled WGS sequence"/>
</dbReference>
<comment type="caution">
    <text evidence="5">The sequence shown here is derived from an EMBL/GenBank/DDBJ whole genome shotgun (WGS) entry which is preliminary data.</text>
</comment>
<dbReference type="PANTHER" id="PTHR30502">
    <property type="entry name" value="2-KETO-3-DEOXY-L-RHAMNONATE ALDOLASE"/>
    <property type="match status" value="1"/>
</dbReference>
<dbReference type="InterPro" id="IPR005000">
    <property type="entry name" value="Aldolase/citrate-lyase_domain"/>
</dbReference>
<dbReference type="AlphaFoldDB" id="A0A537K2Q6"/>
<dbReference type="EMBL" id="VBAK01000115">
    <property type="protein sequence ID" value="TMI90057.1"/>
    <property type="molecule type" value="Genomic_DNA"/>
</dbReference>